<reference evidence="5 6" key="1">
    <citation type="submission" date="2019-08" db="EMBL/GenBank/DDBJ databases">
        <title>Whole-genome Sequencing of e-waste polymer degrading bacterium Pseudomonas sp. strain PE08.</title>
        <authorList>
            <person name="Kirdat K."/>
            <person name="Debbarma P."/>
            <person name="Narawade N."/>
            <person name="Suyal D."/>
            <person name="Thorat V."/>
            <person name="Shouche Y."/>
            <person name="Goel R."/>
            <person name="Yadav A."/>
        </authorList>
    </citation>
    <scope>NUCLEOTIDE SEQUENCE [LARGE SCALE GENOMIC DNA]</scope>
    <source>
        <strain evidence="5 6">PE08</strain>
    </source>
</reference>
<evidence type="ECO:0000313" key="5">
    <source>
        <dbReference type="EMBL" id="QEY62841.1"/>
    </source>
</evidence>
<dbReference type="AlphaFoldDB" id="A0A5J6QNH3"/>
<name>A0A5J6QNH3_9GAMM</name>
<accession>A0A5J6QNH3</accession>
<gene>
    <name evidence="4 5" type="primary">pqqD</name>
    <name evidence="5" type="ORF">FXN65_12440</name>
</gene>
<keyword evidence="6" id="KW-1185">Reference proteome</keyword>
<dbReference type="NCBIfam" id="TIGR03859">
    <property type="entry name" value="PQQ_PqqD"/>
    <property type="match status" value="1"/>
</dbReference>
<protein>
    <recommendedName>
        <fullName evidence="4">PqqA binding protein</fullName>
    </recommendedName>
    <alternativeName>
        <fullName evidence="4">Coenzyme PQQ synthesis protein D</fullName>
    </alternativeName>
    <alternativeName>
        <fullName evidence="4">Pyrroloquinoline quinone biosynthesis protein D</fullName>
    </alternativeName>
</protein>
<dbReference type="InterPro" id="IPR022479">
    <property type="entry name" value="PqqD_bac"/>
</dbReference>
<dbReference type="UniPathway" id="UPA00539"/>
<dbReference type="Proteomes" id="UP000327179">
    <property type="component" value="Chromosome"/>
</dbReference>
<organism evidence="5 6">
    <name type="scientific">Metapseudomonas lalkuanensis</name>
    <dbReference type="NCBI Taxonomy" id="2604832"/>
    <lineage>
        <taxon>Bacteria</taxon>
        <taxon>Pseudomonadati</taxon>
        <taxon>Pseudomonadota</taxon>
        <taxon>Gammaproteobacteria</taxon>
        <taxon>Pseudomonadales</taxon>
        <taxon>Pseudomonadaceae</taxon>
        <taxon>Metapseudomonas</taxon>
    </lineage>
</organism>
<dbReference type="GO" id="GO:0048038">
    <property type="term" value="F:quinone binding"/>
    <property type="evidence" value="ECO:0007669"/>
    <property type="project" value="InterPro"/>
</dbReference>
<dbReference type="NCBIfam" id="NF002535">
    <property type="entry name" value="PRK02079.1"/>
    <property type="match status" value="1"/>
</dbReference>
<evidence type="ECO:0000256" key="1">
    <source>
        <dbReference type="ARBA" id="ARBA00004886"/>
    </source>
</evidence>
<keyword evidence="3 4" id="KW-0884">PQQ biosynthesis</keyword>
<dbReference type="KEGG" id="plal:FXN65_12440"/>
<comment type="similarity">
    <text evidence="4">Belongs to the PqqD family.</text>
</comment>
<dbReference type="Pfam" id="PF05402">
    <property type="entry name" value="PqqD"/>
    <property type="match status" value="1"/>
</dbReference>
<evidence type="ECO:0000313" key="6">
    <source>
        <dbReference type="Proteomes" id="UP000327179"/>
    </source>
</evidence>
<evidence type="ECO:0000256" key="4">
    <source>
        <dbReference type="HAMAP-Rule" id="MF_00655"/>
    </source>
</evidence>
<dbReference type="GO" id="GO:0018189">
    <property type="term" value="P:pyrroloquinoline quinone biosynthetic process"/>
    <property type="evidence" value="ECO:0007669"/>
    <property type="project" value="UniProtKB-UniRule"/>
</dbReference>
<comment type="pathway">
    <text evidence="1 4">Cofactor biosynthesis; pyrroloquinoline quinone biosynthesis.</text>
</comment>
<dbReference type="RefSeq" id="WP_151133497.1">
    <property type="nucleotide sequence ID" value="NZ_CP043311.1"/>
</dbReference>
<evidence type="ECO:0000256" key="2">
    <source>
        <dbReference type="ARBA" id="ARBA00011741"/>
    </source>
</evidence>
<comment type="subunit">
    <text evidence="2 4">Monomer. Interacts with PqqE.</text>
</comment>
<dbReference type="InterPro" id="IPR041881">
    <property type="entry name" value="PqqD_sf"/>
</dbReference>
<dbReference type="Gene3D" id="1.10.10.1150">
    <property type="entry name" value="Coenzyme PQQ synthesis protein D (PqqD)"/>
    <property type="match status" value="1"/>
</dbReference>
<dbReference type="EMBL" id="CP043311">
    <property type="protein sequence ID" value="QEY62841.1"/>
    <property type="molecule type" value="Genomic_DNA"/>
</dbReference>
<dbReference type="InterPro" id="IPR008792">
    <property type="entry name" value="PQQD"/>
</dbReference>
<evidence type="ECO:0000256" key="3">
    <source>
        <dbReference type="ARBA" id="ARBA00022905"/>
    </source>
</evidence>
<sequence>MSDFDLKQVPHLRRGFRLQWEPAQGCHVLLYPEGMVRLNESAGEILRLVDGERSVAQIILDLRRRFPDVPGLNEDILAFIEVAHAQFWLQLEA</sequence>
<comment type="function">
    <text evidence="4">Functions as a PqqA binding protein and presents PqqA to PqqE, in the pyrroloquinoline quinone (PQQ) biosynthetic pathway.</text>
</comment>
<proteinExistence type="inferred from homology"/>
<dbReference type="HAMAP" id="MF_00655">
    <property type="entry name" value="PQQ_syn_PqqD"/>
    <property type="match status" value="1"/>
</dbReference>